<dbReference type="HOGENOM" id="CLU_3248491_0_0_4"/>
<evidence type="ECO:0000313" key="1">
    <source>
        <dbReference type="EMBL" id="EET08158.1"/>
    </source>
</evidence>
<gene>
    <name evidence="1" type="ORF">BURPS1710A_1843</name>
</gene>
<dbReference type="EMBL" id="CM000832">
    <property type="protein sequence ID" value="EET08158.1"/>
    <property type="molecule type" value="Genomic_DNA"/>
</dbReference>
<name>A0A0E1W4T7_BURPE</name>
<accession>A0A0E1W4T7</accession>
<dbReference type="Proteomes" id="UP000001812">
    <property type="component" value="Chromosome I"/>
</dbReference>
<proteinExistence type="predicted"/>
<protein>
    <submittedName>
        <fullName evidence="1">Uncharacterized protein</fullName>
    </submittedName>
</protein>
<sequence>MFTLDDVAALKESRATAVAEIAAVSMRINNIGAAAEADAAKN</sequence>
<dbReference type="AlphaFoldDB" id="A0A0E1W4T7"/>
<reference evidence="1" key="1">
    <citation type="submission" date="2009-05" db="EMBL/GenBank/DDBJ databases">
        <authorList>
            <person name="Harkins D.M."/>
            <person name="DeShazer D."/>
            <person name="Woods D.E."/>
            <person name="Brinkac L.M."/>
            <person name="Brown K.A."/>
            <person name="Hung G.C."/>
            <person name="Tuanyok A."/>
            <person name="Zhang B."/>
            <person name="Nierman W.C."/>
        </authorList>
    </citation>
    <scope>NUCLEOTIDE SEQUENCE [LARGE SCALE GENOMIC DNA]</scope>
    <source>
        <strain evidence="1">1710a</strain>
    </source>
</reference>
<organism evidence="1">
    <name type="scientific">Burkholderia pseudomallei 1710a</name>
    <dbReference type="NCBI Taxonomy" id="320371"/>
    <lineage>
        <taxon>Bacteria</taxon>
        <taxon>Pseudomonadati</taxon>
        <taxon>Pseudomonadota</taxon>
        <taxon>Betaproteobacteria</taxon>
        <taxon>Burkholderiales</taxon>
        <taxon>Burkholderiaceae</taxon>
        <taxon>Burkholderia</taxon>
        <taxon>pseudomallei group</taxon>
    </lineage>
</organism>